<keyword evidence="4 7" id="KW-0833">Ubl conjugation pathway</keyword>
<feature type="compositionally biased region" description="Polar residues" evidence="8">
    <location>
        <begin position="89"/>
        <end position="100"/>
    </location>
</feature>
<dbReference type="InterPro" id="IPR038765">
    <property type="entry name" value="Papain-like_cys_pep_sf"/>
</dbReference>
<dbReference type="PROSITE" id="PS00973">
    <property type="entry name" value="USP_2"/>
    <property type="match status" value="1"/>
</dbReference>
<dbReference type="GO" id="GO:0005634">
    <property type="term" value="C:nucleus"/>
    <property type="evidence" value="ECO:0007669"/>
    <property type="project" value="TreeGrafter"/>
</dbReference>
<gene>
    <name evidence="10" type="ORF">PHET_02907</name>
</gene>
<dbReference type="OrthoDB" id="6254320at2759"/>
<keyword evidence="6 7" id="KW-0788">Thiol protease</keyword>
<evidence type="ECO:0000313" key="10">
    <source>
        <dbReference type="EMBL" id="KAF5403400.1"/>
    </source>
</evidence>
<evidence type="ECO:0000256" key="6">
    <source>
        <dbReference type="ARBA" id="ARBA00022807"/>
    </source>
</evidence>
<dbReference type="AlphaFoldDB" id="A0A8J4T3G2"/>
<protein>
    <recommendedName>
        <fullName evidence="7">Ubiquitin carboxyl-terminal hydrolase</fullName>
        <ecNumber evidence="7">3.4.19.12</ecNumber>
    </recommendedName>
</protein>
<reference evidence="10" key="1">
    <citation type="submission" date="2019-05" db="EMBL/GenBank/DDBJ databases">
        <title>Annotation for the trematode Paragonimus heterotremus.</title>
        <authorList>
            <person name="Choi Y.-J."/>
        </authorList>
    </citation>
    <scope>NUCLEOTIDE SEQUENCE</scope>
    <source>
        <strain evidence="10">LC</strain>
    </source>
</reference>
<dbReference type="GO" id="GO:0005829">
    <property type="term" value="C:cytosol"/>
    <property type="evidence" value="ECO:0007669"/>
    <property type="project" value="TreeGrafter"/>
</dbReference>
<name>A0A8J4T3G2_9TREM</name>
<dbReference type="InterPro" id="IPR001394">
    <property type="entry name" value="Peptidase_C19_UCH"/>
</dbReference>
<dbReference type="InterPro" id="IPR050164">
    <property type="entry name" value="Peptidase_C19"/>
</dbReference>
<dbReference type="Pfam" id="PF00443">
    <property type="entry name" value="UCH"/>
    <property type="match status" value="1"/>
</dbReference>
<proteinExistence type="inferred from homology"/>
<dbReference type="InterPro" id="IPR028889">
    <property type="entry name" value="USP"/>
</dbReference>
<dbReference type="EMBL" id="LUCH01001248">
    <property type="protein sequence ID" value="KAF5403400.1"/>
    <property type="molecule type" value="Genomic_DNA"/>
</dbReference>
<dbReference type="EC" id="3.4.19.12" evidence="7"/>
<keyword evidence="5 7" id="KW-0378">Hydrolase</keyword>
<evidence type="ECO:0000256" key="5">
    <source>
        <dbReference type="ARBA" id="ARBA00022801"/>
    </source>
</evidence>
<dbReference type="GO" id="GO:0016579">
    <property type="term" value="P:protein deubiquitination"/>
    <property type="evidence" value="ECO:0007669"/>
    <property type="project" value="InterPro"/>
</dbReference>
<evidence type="ECO:0000256" key="2">
    <source>
        <dbReference type="ARBA" id="ARBA00009085"/>
    </source>
</evidence>
<feature type="region of interest" description="Disordered" evidence="8">
    <location>
        <begin position="58"/>
        <end position="121"/>
    </location>
</feature>
<organism evidence="10 11">
    <name type="scientific">Paragonimus heterotremus</name>
    <dbReference type="NCBI Taxonomy" id="100268"/>
    <lineage>
        <taxon>Eukaryota</taxon>
        <taxon>Metazoa</taxon>
        <taxon>Spiralia</taxon>
        <taxon>Lophotrochozoa</taxon>
        <taxon>Platyhelminthes</taxon>
        <taxon>Trematoda</taxon>
        <taxon>Digenea</taxon>
        <taxon>Plagiorchiida</taxon>
        <taxon>Troglotremata</taxon>
        <taxon>Troglotrematidae</taxon>
        <taxon>Paragonimus</taxon>
    </lineage>
</organism>
<dbReference type="SUPFAM" id="SSF54001">
    <property type="entry name" value="Cysteine proteinases"/>
    <property type="match status" value="1"/>
</dbReference>
<dbReference type="PANTHER" id="PTHR24006">
    <property type="entry name" value="UBIQUITIN CARBOXYL-TERMINAL HYDROLASE"/>
    <property type="match status" value="1"/>
</dbReference>
<evidence type="ECO:0000259" key="9">
    <source>
        <dbReference type="PROSITE" id="PS50235"/>
    </source>
</evidence>
<dbReference type="GO" id="GO:0006508">
    <property type="term" value="P:proteolysis"/>
    <property type="evidence" value="ECO:0007669"/>
    <property type="project" value="UniProtKB-KW"/>
</dbReference>
<evidence type="ECO:0000256" key="1">
    <source>
        <dbReference type="ARBA" id="ARBA00000707"/>
    </source>
</evidence>
<evidence type="ECO:0000256" key="8">
    <source>
        <dbReference type="SAM" id="MobiDB-lite"/>
    </source>
</evidence>
<comment type="caution">
    <text evidence="10">The sequence shown here is derived from an EMBL/GenBank/DDBJ whole genome shotgun (WGS) entry which is preliminary data.</text>
</comment>
<sequence>MQNNGVEDARRVKTGSCTTLNSVTQKSVFSVAPNSHRQLASNASATRLEELFTSKRTVTNVSDNRRPSHSRRPSTDEVSLGPRLETGDRFQQSSFSQAGSPTKWKMQSLSGSRDCDDGSSCSKSLPYNANTAIVPSDRYGERSLTHGGPSSKGNLQETCIVGNLVNTFEGAITTASKTDLLNNRSASSSSTELVPSHRPQSNILGNCSQLPNLTSSTKVVHPTQDGSEVVTCERRAEQHTDTQSGVTVIRMTNPDVKSRQDLPSDFDRPHLQPYVGLYNHGNTCYMSAIFQCLRFTPALFKTCTGHSEKSASSEKLLQSLAVLFRSMADKASHRKLYDDVERVRTEISRSDPCYKSSEQQDALEFLVCLLDSLHSEIQHSCGGTLDCCNVSITPNIGLSPQPLDVKPSEPASFLNERPTTGVSSLGKKSGRGFSGWLRSRKKQTGKKITGQVANAYTSMLMDISLQEYQKSALTDTLVEPADYIHPAIRAWENEVSRESSYVKDPKHQTVVNSSVRYGGSVVAPNALKQCHPPVCDRPKLLYDGLSQYSGSQSWPTRNAVKLFDSSNAPTSRQPWDSEQAVDPVYRPTTNQPYSPPNMLPTQRSTVKTSVRRVTLSQCLQACMATEVLDDSDRPWCDHCKEKTVCLIQNTISHLPDVLIIHILRFHSGERRQKNCVHVDFDTTLDMSKYTTSEYEKRHPLPLDDHSLIYRLYAVVYHDGALSFGHYTSACHVTNSDGDRPEEPQWFEFDDECVKETNLDSVNRSSAYILFYERESPPSKPTKTDFDPSAKNDDDFVRSGVQATWF</sequence>
<dbReference type="Proteomes" id="UP000748531">
    <property type="component" value="Unassembled WGS sequence"/>
</dbReference>
<dbReference type="Gene3D" id="3.90.70.10">
    <property type="entry name" value="Cysteine proteinases"/>
    <property type="match status" value="2"/>
</dbReference>
<feature type="region of interest" description="Disordered" evidence="8">
    <location>
        <begin position="774"/>
        <end position="793"/>
    </location>
</feature>
<feature type="domain" description="USP" evidence="9">
    <location>
        <begin position="275"/>
        <end position="774"/>
    </location>
</feature>
<keyword evidence="3 7" id="KW-0645">Protease</keyword>
<dbReference type="PANTHER" id="PTHR24006:SF758">
    <property type="entry name" value="UBIQUITIN CARBOXYL-TERMINAL HYDROLASE 36"/>
    <property type="match status" value="1"/>
</dbReference>
<evidence type="ECO:0000256" key="3">
    <source>
        <dbReference type="ARBA" id="ARBA00022670"/>
    </source>
</evidence>
<dbReference type="PROSITE" id="PS00972">
    <property type="entry name" value="USP_1"/>
    <property type="match status" value="1"/>
</dbReference>
<dbReference type="PROSITE" id="PS50235">
    <property type="entry name" value="USP_3"/>
    <property type="match status" value="1"/>
</dbReference>
<evidence type="ECO:0000256" key="4">
    <source>
        <dbReference type="ARBA" id="ARBA00022786"/>
    </source>
</evidence>
<comment type="catalytic activity">
    <reaction evidence="1 7">
        <text>Thiol-dependent hydrolysis of ester, thioester, amide, peptide and isopeptide bonds formed by the C-terminal Gly of ubiquitin (a 76-residue protein attached to proteins as an intracellular targeting signal).</text>
        <dbReference type="EC" id="3.4.19.12"/>
    </reaction>
</comment>
<feature type="compositionally biased region" description="Low complexity" evidence="8">
    <location>
        <begin position="108"/>
        <end position="121"/>
    </location>
</feature>
<comment type="similarity">
    <text evidence="2 7">Belongs to the peptidase C19 family.</text>
</comment>
<dbReference type="InterPro" id="IPR018200">
    <property type="entry name" value="USP_CS"/>
</dbReference>
<dbReference type="GO" id="GO:0004843">
    <property type="term" value="F:cysteine-type deubiquitinase activity"/>
    <property type="evidence" value="ECO:0007669"/>
    <property type="project" value="UniProtKB-UniRule"/>
</dbReference>
<evidence type="ECO:0000256" key="7">
    <source>
        <dbReference type="RuleBase" id="RU366025"/>
    </source>
</evidence>
<keyword evidence="11" id="KW-1185">Reference proteome</keyword>
<evidence type="ECO:0000313" key="11">
    <source>
        <dbReference type="Proteomes" id="UP000748531"/>
    </source>
</evidence>
<accession>A0A8J4T3G2</accession>